<dbReference type="EMBL" id="MU268944">
    <property type="protein sequence ID" value="KAH7903477.1"/>
    <property type="molecule type" value="Genomic_DNA"/>
</dbReference>
<gene>
    <name evidence="1" type="ORF">BJ138DRAFT_1168090</name>
</gene>
<name>A0ACB7ZRK0_9AGAM</name>
<evidence type="ECO:0000313" key="1">
    <source>
        <dbReference type="EMBL" id="KAH7903477.1"/>
    </source>
</evidence>
<evidence type="ECO:0000313" key="2">
    <source>
        <dbReference type="Proteomes" id="UP000790377"/>
    </source>
</evidence>
<protein>
    <submittedName>
        <fullName evidence="1">Uncharacterized protein</fullName>
    </submittedName>
</protein>
<dbReference type="Proteomes" id="UP000790377">
    <property type="component" value="Unassembled WGS sequence"/>
</dbReference>
<sequence length="229" mass="26621">MEGLLKSIYKWRGAPAVLILCFLARKPLLGGLVNVRGVLSVSQSQISALLAQISTKFTPLFRFPWFRAPRLNQCSLYATYTTTRDEARYWRTSARHRRLIDASDARTATNSSSTLTSIPLVTYYTPRLLPSYRDCTASVSDTFEFRISARIFCKWHRMVFRGPLHPTLTQAASLMKYHSSRDLREIHRIAHLLPDAEVFSPLYKRTNRYKRMWKDWLERKGPDLTIVFE</sequence>
<proteinExistence type="predicted"/>
<reference evidence="1" key="1">
    <citation type="journal article" date="2021" name="New Phytol.">
        <title>Evolutionary innovations through gain and loss of genes in the ectomycorrhizal Boletales.</title>
        <authorList>
            <person name="Wu G."/>
            <person name="Miyauchi S."/>
            <person name="Morin E."/>
            <person name="Kuo A."/>
            <person name="Drula E."/>
            <person name="Varga T."/>
            <person name="Kohler A."/>
            <person name="Feng B."/>
            <person name="Cao Y."/>
            <person name="Lipzen A."/>
            <person name="Daum C."/>
            <person name="Hundley H."/>
            <person name="Pangilinan J."/>
            <person name="Johnson J."/>
            <person name="Barry K."/>
            <person name="LaButti K."/>
            <person name="Ng V."/>
            <person name="Ahrendt S."/>
            <person name="Min B."/>
            <person name="Choi I.G."/>
            <person name="Park H."/>
            <person name="Plett J.M."/>
            <person name="Magnuson J."/>
            <person name="Spatafora J.W."/>
            <person name="Nagy L.G."/>
            <person name="Henrissat B."/>
            <person name="Grigoriev I.V."/>
            <person name="Yang Z.L."/>
            <person name="Xu J."/>
            <person name="Martin F.M."/>
        </authorList>
    </citation>
    <scope>NUCLEOTIDE SEQUENCE</scope>
    <source>
        <strain evidence="1">ATCC 28755</strain>
    </source>
</reference>
<comment type="caution">
    <text evidence="1">The sequence shown here is derived from an EMBL/GenBank/DDBJ whole genome shotgun (WGS) entry which is preliminary data.</text>
</comment>
<organism evidence="1 2">
    <name type="scientific">Hygrophoropsis aurantiaca</name>
    <dbReference type="NCBI Taxonomy" id="72124"/>
    <lineage>
        <taxon>Eukaryota</taxon>
        <taxon>Fungi</taxon>
        <taxon>Dikarya</taxon>
        <taxon>Basidiomycota</taxon>
        <taxon>Agaricomycotina</taxon>
        <taxon>Agaricomycetes</taxon>
        <taxon>Agaricomycetidae</taxon>
        <taxon>Boletales</taxon>
        <taxon>Coniophorineae</taxon>
        <taxon>Hygrophoropsidaceae</taxon>
        <taxon>Hygrophoropsis</taxon>
    </lineage>
</organism>
<accession>A0ACB7ZRK0</accession>
<keyword evidence="2" id="KW-1185">Reference proteome</keyword>